<feature type="compositionally biased region" description="Polar residues" evidence="6">
    <location>
        <begin position="360"/>
        <end position="370"/>
    </location>
</feature>
<dbReference type="GO" id="GO:0016020">
    <property type="term" value="C:membrane"/>
    <property type="evidence" value="ECO:0007669"/>
    <property type="project" value="UniProtKB-ARBA"/>
</dbReference>
<keyword evidence="4" id="KW-0963">Cytoplasm</keyword>
<dbReference type="Pfam" id="PF00373">
    <property type="entry name" value="FERM_M"/>
    <property type="match status" value="1"/>
</dbReference>
<dbReference type="Pfam" id="PF08736">
    <property type="entry name" value="FA"/>
    <property type="match status" value="1"/>
</dbReference>
<dbReference type="FunFam" id="3.10.20.90:FF:000039">
    <property type="entry name" value="Tyrosine-protein phosphatase non-receptor type"/>
    <property type="match status" value="1"/>
</dbReference>
<feature type="compositionally biased region" description="Low complexity" evidence="6">
    <location>
        <begin position="372"/>
        <end position="381"/>
    </location>
</feature>
<dbReference type="CDD" id="cd14473">
    <property type="entry name" value="FERM_B-lobe"/>
    <property type="match status" value="1"/>
</dbReference>
<evidence type="ECO:0000259" key="7">
    <source>
        <dbReference type="PROSITE" id="PS50057"/>
    </source>
</evidence>
<evidence type="ECO:0000256" key="6">
    <source>
        <dbReference type="SAM" id="MobiDB-lite"/>
    </source>
</evidence>
<dbReference type="GO" id="GO:0031032">
    <property type="term" value="P:actomyosin structure organization"/>
    <property type="evidence" value="ECO:0007669"/>
    <property type="project" value="TreeGrafter"/>
</dbReference>
<evidence type="ECO:0000313" key="9">
    <source>
        <dbReference type="Proteomes" id="UP001177023"/>
    </source>
</evidence>
<dbReference type="SMART" id="SM01195">
    <property type="entry name" value="FA"/>
    <property type="match status" value="1"/>
</dbReference>
<gene>
    <name evidence="8" type="ORF">MSPICULIGERA_LOCUS21869</name>
</gene>
<dbReference type="InterPro" id="IPR029071">
    <property type="entry name" value="Ubiquitin-like_domsf"/>
</dbReference>
<feature type="region of interest" description="Disordered" evidence="6">
    <location>
        <begin position="344"/>
        <end position="386"/>
    </location>
</feature>
<evidence type="ECO:0000256" key="4">
    <source>
        <dbReference type="ARBA" id="ARBA00022490"/>
    </source>
</evidence>
<dbReference type="InterPro" id="IPR035963">
    <property type="entry name" value="FERM_2"/>
</dbReference>
<dbReference type="InterPro" id="IPR019749">
    <property type="entry name" value="Band_41_domain"/>
</dbReference>
<keyword evidence="9" id="KW-1185">Reference proteome</keyword>
<dbReference type="Pfam" id="PF09380">
    <property type="entry name" value="FERM_C"/>
    <property type="match status" value="1"/>
</dbReference>
<dbReference type="Gene3D" id="2.30.29.30">
    <property type="entry name" value="Pleckstrin-homology domain (PH domain)/Phosphotyrosine-binding domain (PTB)"/>
    <property type="match status" value="1"/>
</dbReference>
<evidence type="ECO:0000256" key="3">
    <source>
        <dbReference type="ARBA" id="ARBA00022025"/>
    </source>
</evidence>
<dbReference type="SUPFAM" id="SSF47031">
    <property type="entry name" value="Second domain of FERM"/>
    <property type="match status" value="1"/>
</dbReference>
<dbReference type="InterPro" id="IPR014847">
    <property type="entry name" value="FA"/>
</dbReference>
<feature type="compositionally biased region" description="Basic and acidic residues" evidence="6">
    <location>
        <begin position="423"/>
        <end position="432"/>
    </location>
</feature>
<accession>A0AA36DCN6</accession>
<dbReference type="PANTHER" id="PTHR23280:SF27">
    <property type="entry name" value="TYROSINE-PROTEIN PHOSPHATASE NON-RECEPTOR TYPE"/>
    <property type="match status" value="1"/>
</dbReference>
<evidence type="ECO:0000313" key="8">
    <source>
        <dbReference type="EMBL" id="CAJ0583800.1"/>
    </source>
</evidence>
<dbReference type="PRINTS" id="PR00661">
    <property type="entry name" value="ERMFAMILY"/>
</dbReference>
<dbReference type="PROSITE" id="PS50057">
    <property type="entry name" value="FERM_3"/>
    <property type="match status" value="1"/>
</dbReference>
<protein>
    <recommendedName>
        <fullName evidence="3">Moesin/ezrin/radixin homolog 1</fullName>
    </recommendedName>
</protein>
<dbReference type="GO" id="GO:0005737">
    <property type="term" value="C:cytoplasm"/>
    <property type="evidence" value="ECO:0007669"/>
    <property type="project" value="UniProtKB-SubCell"/>
</dbReference>
<feature type="region of interest" description="Disordered" evidence="6">
    <location>
        <begin position="416"/>
        <end position="438"/>
    </location>
</feature>
<dbReference type="PROSITE" id="PS00660">
    <property type="entry name" value="FERM_1"/>
    <property type="match status" value="1"/>
</dbReference>
<dbReference type="AlphaFoldDB" id="A0AA36DCN6"/>
<dbReference type="EMBL" id="CATQJA010002665">
    <property type="protein sequence ID" value="CAJ0583800.1"/>
    <property type="molecule type" value="Genomic_DNA"/>
</dbReference>
<dbReference type="FunFam" id="2.30.29.30:FF:000002">
    <property type="entry name" value="Band 4.1-like protein 5 isoform 1"/>
    <property type="match status" value="1"/>
</dbReference>
<evidence type="ECO:0000256" key="1">
    <source>
        <dbReference type="ARBA" id="ARBA00004496"/>
    </source>
</evidence>
<dbReference type="GO" id="GO:0005912">
    <property type="term" value="C:adherens junction"/>
    <property type="evidence" value="ECO:0007669"/>
    <property type="project" value="UniProtKB-SubCell"/>
</dbReference>
<dbReference type="SUPFAM" id="SSF50729">
    <property type="entry name" value="PH domain-like"/>
    <property type="match status" value="1"/>
</dbReference>
<feature type="non-terminal residue" evidence="8">
    <location>
        <position position="1"/>
    </location>
</feature>
<dbReference type="InterPro" id="IPR019747">
    <property type="entry name" value="FERM_CS"/>
</dbReference>
<comment type="caution">
    <text evidence="8">The sequence shown here is derived from an EMBL/GenBank/DDBJ whole genome shotgun (WGS) entry which is preliminary data.</text>
</comment>
<dbReference type="GO" id="GO:0005856">
    <property type="term" value="C:cytoskeleton"/>
    <property type="evidence" value="ECO:0007669"/>
    <property type="project" value="TreeGrafter"/>
</dbReference>
<dbReference type="InterPro" id="IPR000299">
    <property type="entry name" value="FERM_domain"/>
</dbReference>
<dbReference type="FunFam" id="1.20.80.10:FF:000003">
    <property type="entry name" value="Tyrosine-protein phosphatase non-receptor type 4"/>
    <property type="match status" value="1"/>
</dbReference>
<name>A0AA36DCN6_9BILA</name>
<dbReference type="InterPro" id="IPR019748">
    <property type="entry name" value="FERM_central"/>
</dbReference>
<dbReference type="PRINTS" id="PR00935">
    <property type="entry name" value="BAND41"/>
</dbReference>
<dbReference type="SMART" id="SM01196">
    <property type="entry name" value="FERM_C"/>
    <property type="match status" value="1"/>
</dbReference>
<evidence type="ECO:0000256" key="5">
    <source>
        <dbReference type="ARBA" id="ARBA00043944"/>
    </source>
</evidence>
<feature type="domain" description="FERM" evidence="7">
    <location>
        <begin position="27"/>
        <end position="315"/>
    </location>
</feature>
<dbReference type="InterPro" id="IPR000798">
    <property type="entry name" value="Ez/rad/moesin-like"/>
</dbReference>
<dbReference type="InterPro" id="IPR014352">
    <property type="entry name" value="FERM/acyl-CoA-bd_prot_sf"/>
</dbReference>
<proteinExistence type="predicted"/>
<dbReference type="Proteomes" id="UP001177023">
    <property type="component" value="Unassembled WGS sequence"/>
</dbReference>
<dbReference type="InterPro" id="IPR011993">
    <property type="entry name" value="PH-like_dom_sf"/>
</dbReference>
<sequence>MRFGSGSYDVRQSEGMHPGTLNRHRTITCTVFFLDGTERQFQFDRQARGQDLLDRVFGHLELVEREYFGLQFVCVLDTRDTQQKRWLEPQKSVRKQMFCPPYSLFFRVKFFVSDPVKLVEEYTRYHYFLQIRKDLLEGKLRCAEGSLALLGSYSVQSELGDYNPDEMPSGYLDNFPIAPGQSQDLVRKVAELHQVHKGQTPAEAEFNFLDHAKRLEMYGVELYEAQDVKGLLISVGVNAFGLLVFHHEKKIQEFAWSAIMKISFKRKQFFVTVRLPDANGLEDDNCITFNIHSAPACKQLWKACIEHHTFFRLIAPPAPPQKGLFNLGSRFRYSGRTEFQTIEEMRQRARVERTFRRSTSRNGGLNSRATISGGHSSASSSQYTPTHTVDSPDLSLRLFSHSWARKLLPLGGGRSASLVSDASSRHQPKEGDGFPTTRPTTSKHWALFISTSIFGRFQKLGNRCVPLEKSLHAQL</sequence>
<dbReference type="InterPro" id="IPR018980">
    <property type="entry name" value="FERM_PH-like_C"/>
</dbReference>
<comment type="subcellular location">
    <subcellularLocation>
        <location evidence="2">Cell junction</location>
        <location evidence="2">Adherens junction</location>
    </subcellularLocation>
    <subcellularLocation>
        <location evidence="5">Cell projection</location>
        <location evidence="5">Rhabdomere</location>
    </subcellularLocation>
    <subcellularLocation>
        <location evidence="1">Cytoplasm</location>
    </subcellularLocation>
</comment>
<evidence type="ECO:0000256" key="2">
    <source>
        <dbReference type="ARBA" id="ARBA00004536"/>
    </source>
</evidence>
<dbReference type="PANTHER" id="PTHR23280">
    <property type="entry name" value="4.1 G PROTEIN"/>
    <property type="match status" value="1"/>
</dbReference>
<organism evidence="8 9">
    <name type="scientific">Mesorhabditis spiculigera</name>
    <dbReference type="NCBI Taxonomy" id="96644"/>
    <lineage>
        <taxon>Eukaryota</taxon>
        <taxon>Metazoa</taxon>
        <taxon>Ecdysozoa</taxon>
        <taxon>Nematoda</taxon>
        <taxon>Chromadorea</taxon>
        <taxon>Rhabditida</taxon>
        <taxon>Rhabditina</taxon>
        <taxon>Rhabditomorpha</taxon>
        <taxon>Rhabditoidea</taxon>
        <taxon>Rhabditidae</taxon>
        <taxon>Mesorhabditinae</taxon>
        <taxon>Mesorhabditis</taxon>
    </lineage>
</organism>
<dbReference type="Pfam" id="PF09379">
    <property type="entry name" value="FERM_N"/>
    <property type="match status" value="1"/>
</dbReference>
<dbReference type="Gene3D" id="3.10.20.90">
    <property type="entry name" value="Phosphatidylinositol 3-kinase Catalytic Subunit, Chain A, domain 1"/>
    <property type="match status" value="1"/>
</dbReference>
<dbReference type="GO" id="GO:0008092">
    <property type="term" value="F:cytoskeletal protein binding"/>
    <property type="evidence" value="ECO:0007669"/>
    <property type="project" value="InterPro"/>
</dbReference>
<dbReference type="PROSITE" id="PS00661">
    <property type="entry name" value="FERM_2"/>
    <property type="match status" value="1"/>
</dbReference>
<feature type="compositionally biased region" description="Basic and acidic residues" evidence="6">
    <location>
        <begin position="344"/>
        <end position="355"/>
    </location>
</feature>
<reference evidence="8" key="1">
    <citation type="submission" date="2023-06" db="EMBL/GenBank/DDBJ databases">
        <authorList>
            <person name="Delattre M."/>
        </authorList>
    </citation>
    <scope>NUCLEOTIDE SEQUENCE</scope>
    <source>
        <strain evidence="8">AF72</strain>
    </source>
</reference>
<dbReference type="SMART" id="SM00295">
    <property type="entry name" value="B41"/>
    <property type="match status" value="1"/>
</dbReference>
<dbReference type="Gene3D" id="1.20.80.10">
    <property type="match status" value="1"/>
</dbReference>
<dbReference type="InterPro" id="IPR018979">
    <property type="entry name" value="FERM_N"/>
</dbReference>
<dbReference type="SUPFAM" id="SSF54236">
    <property type="entry name" value="Ubiquitin-like"/>
    <property type="match status" value="1"/>
</dbReference>